<dbReference type="Proteomes" id="UP000604046">
    <property type="component" value="Unassembled WGS sequence"/>
</dbReference>
<name>A0A812L7B6_9DINO</name>
<feature type="region of interest" description="Disordered" evidence="1">
    <location>
        <begin position="325"/>
        <end position="345"/>
    </location>
</feature>
<evidence type="ECO:0008006" key="4">
    <source>
        <dbReference type="Google" id="ProtNLM"/>
    </source>
</evidence>
<feature type="compositionally biased region" description="Low complexity" evidence="1">
    <location>
        <begin position="325"/>
        <end position="341"/>
    </location>
</feature>
<feature type="compositionally biased region" description="Basic and acidic residues" evidence="1">
    <location>
        <begin position="174"/>
        <end position="194"/>
    </location>
</feature>
<feature type="region of interest" description="Disordered" evidence="1">
    <location>
        <begin position="174"/>
        <end position="199"/>
    </location>
</feature>
<evidence type="ECO:0000313" key="2">
    <source>
        <dbReference type="EMBL" id="CAE7237032.1"/>
    </source>
</evidence>
<evidence type="ECO:0000313" key="3">
    <source>
        <dbReference type="Proteomes" id="UP000604046"/>
    </source>
</evidence>
<feature type="compositionally biased region" description="Low complexity" evidence="1">
    <location>
        <begin position="42"/>
        <end position="53"/>
    </location>
</feature>
<proteinExistence type="predicted"/>
<evidence type="ECO:0000256" key="1">
    <source>
        <dbReference type="SAM" id="MobiDB-lite"/>
    </source>
</evidence>
<feature type="region of interest" description="Disordered" evidence="1">
    <location>
        <begin position="23"/>
        <end position="53"/>
    </location>
</feature>
<protein>
    <recommendedName>
        <fullName evidence="4">C3H1-type domain-containing protein</fullName>
    </recommendedName>
</protein>
<dbReference type="OrthoDB" id="445782at2759"/>
<reference evidence="2" key="1">
    <citation type="submission" date="2021-02" db="EMBL/GenBank/DDBJ databases">
        <authorList>
            <person name="Dougan E. K."/>
            <person name="Rhodes N."/>
            <person name="Thang M."/>
            <person name="Chan C."/>
        </authorList>
    </citation>
    <scope>NUCLEOTIDE SEQUENCE</scope>
</reference>
<feature type="non-terminal residue" evidence="2">
    <location>
        <position position="1"/>
    </location>
</feature>
<comment type="caution">
    <text evidence="2">The sequence shown here is derived from an EMBL/GenBank/DDBJ whole genome shotgun (WGS) entry which is preliminary data.</text>
</comment>
<keyword evidence="3" id="KW-1185">Reference proteome</keyword>
<organism evidence="2 3">
    <name type="scientific">Symbiodinium natans</name>
    <dbReference type="NCBI Taxonomy" id="878477"/>
    <lineage>
        <taxon>Eukaryota</taxon>
        <taxon>Sar</taxon>
        <taxon>Alveolata</taxon>
        <taxon>Dinophyceae</taxon>
        <taxon>Suessiales</taxon>
        <taxon>Symbiodiniaceae</taxon>
        <taxon>Symbiodinium</taxon>
    </lineage>
</organism>
<dbReference type="AlphaFoldDB" id="A0A812L7B6"/>
<accession>A0A812L7B6</accession>
<gene>
    <name evidence="2" type="ORF">SNAT2548_LOCUS10266</name>
</gene>
<dbReference type="EMBL" id="CAJNDS010000840">
    <property type="protein sequence ID" value="CAE7237032.1"/>
    <property type="molecule type" value="Genomic_DNA"/>
</dbReference>
<sequence length="483" mass="52492">MARVAYRFTFLDVLLEGEDRAQESHGCRGGRAHSAPPRGETETGASTEEAGFGAEAGMRRYAQSLPKPKGGLRGPENVGSLGHPLLCQRACVHAAAGRHCEAGDGCEFCHVPHTRGMKLDGHLHRHMEAMSKADFLCVTLRLLRNKAHAAGLRDEALEALEALFSVFTSELQREKSAKSEKPEKSEKSQNREPGELLPNKPFPRRLLRYLLQASFAAVVSLAARKCGEEGRLQAREAMQALRIAQGFANGFAVATTILSEFTGQTALFRPGFGWLNSVCTVSVSVLDGYFGSSAESTSSPPSAAPPPFAAPAPVAAAAPAMAPTAAPAPLGAQPATAPPGTAEERRSDGLSLFCFAWTPRRGYDEQLLVEVRKQYAKCDGHVFYTDKDSGGDEEPDFVRVELPTQKVSRNDKGWLYHRNMVGLMPAWSHLLSSSFVDAHDWFINSELDHFLSPARARKNIAQYKETAKAGDDEPMVLMWGNAF</sequence>